<proteinExistence type="predicted"/>
<name>A0ABQ2KIH7_9MICO</name>
<dbReference type="InterPro" id="IPR024344">
    <property type="entry name" value="MDMPI_metal-binding"/>
</dbReference>
<protein>
    <recommendedName>
        <fullName evidence="1">Mycothiol-dependent maleylpyruvate isomerase metal-binding domain-containing protein</fullName>
    </recommendedName>
</protein>
<keyword evidence="3" id="KW-1185">Reference proteome</keyword>
<reference evidence="3" key="1">
    <citation type="journal article" date="2019" name="Int. J. Syst. Evol. Microbiol.">
        <title>The Global Catalogue of Microorganisms (GCM) 10K type strain sequencing project: providing services to taxonomists for standard genome sequencing and annotation.</title>
        <authorList>
            <consortium name="The Broad Institute Genomics Platform"/>
            <consortium name="The Broad Institute Genome Sequencing Center for Infectious Disease"/>
            <person name="Wu L."/>
            <person name="Ma J."/>
        </authorList>
    </citation>
    <scope>NUCLEOTIDE SEQUENCE [LARGE SCALE GENOMIC DNA]</scope>
    <source>
        <strain evidence="3">CGMCC 1.6960</strain>
    </source>
</reference>
<evidence type="ECO:0000313" key="3">
    <source>
        <dbReference type="Proteomes" id="UP000626982"/>
    </source>
</evidence>
<feature type="domain" description="Mycothiol-dependent maleylpyruvate isomerase metal-binding" evidence="1">
    <location>
        <begin position="2"/>
        <end position="89"/>
    </location>
</feature>
<dbReference type="Proteomes" id="UP000626982">
    <property type="component" value="Unassembled WGS sequence"/>
</dbReference>
<comment type="caution">
    <text evidence="2">The sequence shown here is derived from an EMBL/GenBank/DDBJ whole genome shotgun (WGS) entry which is preliminary data.</text>
</comment>
<evidence type="ECO:0000313" key="2">
    <source>
        <dbReference type="EMBL" id="GGN82119.1"/>
    </source>
</evidence>
<organism evidence="2 3">
    <name type="scientific">Agrococcus terreus</name>
    <dbReference type="NCBI Taxonomy" id="574649"/>
    <lineage>
        <taxon>Bacteria</taxon>
        <taxon>Bacillati</taxon>
        <taxon>Actinomycetota</taxon>
        <taxon>Actinomycetes</taxon>
        <taxon>Micrococcales</taxon>
        <taxon>Microbacteriaceae</taxon>
        <taxon>Agrococcus</taxon>
    </lineage>
</organism>
<dbReference type="InterPro" id="IPR017517">
    <property type="entry name" value="Maleyloyr_isom"/>
</dbReference>
<gene>
    <name evidence="2" type="ORF">GCM10010968_11590</name>
</gene>
<dbReference type="NCBIfam" id="TIGR03083">
    <property type="entry name" value="maleylpyruvate isomerase family mycothiol-dependent enzyme"/>
    <property type="match status" value="1"/>
</dbReference>
<sequence length="206" mass="21998">MERRALIADLQGLEPEQWEAASGCARWTVHDVAAHLVDVWTTTRLGLVRRLVVAGFDFDRDNQLGVDRERRATPAETLRAMRDAAGRTDTPPAPLASRLVEEIAHGDDIRRPLGIAHPYPLGAVLPALDHQLATSARLGGAKERLGGMRLVATDARLRRGDGPEVRGTALALLLVATGRDVALAELDGDGAALLRAGSPSVGPPPR</sequence>
<dbReference type="Gene3D" id="1.20.120.450">
    <property type="entry name" value="dinb family like domain"/>
    <property type="match status" value="1"/>
</dbReference>
<dbReference type="EMBL" id="BMLM01000001">
    <property type="protein sequence ID" value="GGN82119.1"/>
    <property type="molecule type" value="Genomic_DNA"/>
</dbReference>
<dbReference type="Pfam" id="PF11716">
    <property type="entry name" value="MDMPI_N"/>
    <property type="match status" value="1"/>
</dbReference>
<accession>A0ABQ2KIH7</accession>
<dbReference type="InterPro" id="IPR034660">
    <property type="entry name" value="DinB/YfiT-like"/>
</dbReference>
<dbReference type="SUPFAM" id="SSF109854">
    <property type="entry name" value="DinB/YfiT-like putative metalloenzymes"/>
    <property type="match status" value="1"/>
</dbReference>
<evidence type="ECO:0000259" key="1">
    <source>
        <dbReference type="Pfam" id="PF11716"/>
    </source>
</evidence>